<comment type="caution">
    <text evidence="1">The sequence shown here is derived from an EMBL/GenBank/DDBJ whole genome shotgun (WGS) entry which is preliminary data.</text>
</comment>
<dbReference type="AlphaFoldDB" id="A0AAV3XTI1"/>
<dbReference type="Proteomes" id="UP001050975">
    <property type="component" value="Unassembled WGS sequence"/>
</dbReference>
<accession>A0AAV3XTI1</accession>
<evidence type="ECO:0000313" key="2">
    <source>
        <dbReference type="Proteomes" id="UP001050975"/>
    </source>
</evidence>
<name>A0AAV3XTI1_9CYAN</name>
<sequence length="40" mass="4593">MSSAAQKADSAVMKYSVEQIIEELERLPKAKNIKRQRKNC</sequence>
<dbReference type="EMBL" id="BLAY01000468">
    <property type="protein sequence ID" value="GET44639.1"/>
    <property type="molecule type" value="Genomic_DNA"/>
</dbReference>
<gene>
    <name evidence="1" type="ORF">MiSe_94700</name>
</gene>
<protein>
    <submittedName>
        <fullName evidence="1">Uncharacterized protein</fullName>
    </submittedName>
</protein>
<reference evidence="1" key="1">
    <citation type="submission" date="2019-10" db="EMBL/GenBank/DDBJ databases">
        <title>Draft genome sequece of Microseira wollei NIES-4236.</title>
        <authorList>
            <person name="Yamaguchi H."/>
            <person name="Suzuki S."/>
            <person name="Kawachi M."/>
        </authorList>
    </citation>
    <scope>NUCLEOTIDE SEQUENCE</scope>
    <source>
        <strain evidence="1">NIES-4236</strain>
    </source>
</reference>
<organism evidence="1 2">
    <name type="scientific">Microseira wollei NIES-4236</name>
    <dbReference type="NCBI Taxonomy" id="2530354"/>
    <lineage>
        <taxon>Bacteria</taxon>
        <taxon>Bacillati</taxon>
        <taxon>Cyanobacteriota</taxon>
        <taxon>Cyanophyceae</taxon>
        <taxon>Oscillatoriophycideae</taxon>
        <taxon>Aerosakkonematales</taxon>
        <taxon>Aerosakkonemataceae</taxon>
        <taxon>Microseira</taxon>
    </lineage>
</organism>
<evidence type="ECO:0000313" key="1">
    <source>
        <dbReference type="EMBL" id="GET44639.1"/>
    </source>
</evidence>
<keyword evidence="2" id="KW-1185">Reference proteome</keyword>
<proteinExistence type="predicted"/>